<dbReference type="Pfam" id="PF03401">
    <property type="entry name" value="TctC"/>
    <property type="match status" value="1"/>
</dbReference>
<evidence type="ECO:0000313" key="4">
    <source>
        <dbReference type="Proteomes" id="UP000203589"/>
    </source>
</evidence>
<dbReference type="PANTHER" id="PTHR42928:SF5">
    <property type="entry name" value="BLR1237 PROTEIN"/>
    <property type="match status" value="1"/>
</dbReference>
<evidence type="ECO:0000256" key="1">
    <source>
        <dbReference type="ARBA" id="ARBA00006987"/>
    </source>
</evidence>
<dbReference type="EMBL" id="CP022540">
    <property type="protein sequence ID" value="ASP21326.1"/>
    <property type="molecule type" value="Genomic_DNA"/>
</dbReference>
<keyword evidence="4" id="KW-1185">Reference proteome</keyword>
<keyword evidence="2" id="KW-0732">Signal</keyword>
<proteinExistence type="inferred from homology"/>
<dbReference type="InterPro" id="IPR042100">
    <property type="entry name" value="Bug_dom1"/>
</dbReference>
<sequence length="321" mass="34077">MLGSLKATAAATLMLALGTGAALAEYPERTIEMIVAYGAGGGTDIAARTLVPFVEKHLGNDASIAVINTPGAAGEIGFTKLAQSEPDGYTIGFINNPNLITIPIQRKARYSLDDIQPIGNVVYDANAFVSRADGEFSDLAAVVAFAKENPRKVTFGTTGIGGDDHLAMANFARLAGIELVHVPFQDTPSLRTAILGGHVQLAGLNISEVIDDVDEGSLIALGQMTDQPWELATDVPTFVGQGYDLTMGSQRGVAAPAGIPADVLAKLEEAIEKAIADPEFRAAAEKQRLPLQFIDSASFIEGMKRQDSDLRQIWNEEPWIK</sequence>
<comment type="similarity">
    <text evidence="1">Belongs to the UPF0065 (bug) family.</text>
</comment>
<name>A0A222E552_9RHOB</name>
<dbReference type="RefSeq" id="WP_198319805.1">
    <property type="nucleotide sequence ID" value="NZ_CP022540.1"/>
</dbReference>
<evidence type="ECO:0000256" key="2">
    <source>
        <dbReference type="SAM" id="SignalP"/>
    </source>
</evidence>
<feature type="chain" id="PRO_5012781633" evidence="2">
    <location>
        <begin position="25"/>
        <end position="321"/>
    </location>
</feature>
<reference evidence="3 4" key="1">
    <citation type="submission" date="2017-07" db="EMBL/GenBank/DDBJ databases">
        <title>Genome Sequence of Antarctobacter heliothermus Strain SMS3 Isolated from a culture of the Diatom Skeletonema marinoi.</title>
        <authorList>
            <person name="Topel M."/>
            <person name="Pinder M.I.M."/>
            <person name="Johansson O.N."/>
            <person name="Kourtchenko O."/>
            <person name="Godhe A."/>
            <person name="Clarke A.K."/>
        </authorList>
    </citation>
    <scope>NUCLEOTIDE SEQUENCE [LARGE SCALE GENOMIC DNA]</scope>
    <source>
        <strain evidence="3 4">SMS3</strain>
    </source>
</reference>
<dbReference type="PANTHER" id="PTHR42928">
    <property type="entry name" value="TRICARBOXYLATE-BINDING PROTEIN"/>
    <property type="match status" value="1"/>
</dbReference>
<protein>
    <submittedName>
        <fullName evidence="3">Tripartite tricarboxylate transporter family receptor</fullName>
    </submittedName>
</protein>
<dbReference type="InterPro" id="IPR005064">
    <property type="entry name" value="BUG"/>
</dbReference>
<dbReference type="KEGG" id="aht:ANTHELSMS3_02667"/>
<accession>A0A222E552</accession>
<feature type="signal peptide" evidence="2">
    <location>
        <begin position="1"/>
        <end position="24"/>
    </location>
</feature>
<evidence type="ECO:0000313" key="3">
    <source>
        <dbReference type="EMBL" id="ASP21326.1"/>
    </source>
</evidence>
<dbReference type="Gene3D" id="3.40.190.10">
    <property type="entry name" value="Periplasmic binding protein-like II"/>
    <property type="match status" value="1"/>
</dbReference>
<dbReference type="Proteomes" id="UP000203589">
    <property type="component" value="Chromosome"/>
</dbReference>
<gene>
    <name evidence="3" type="ORF">ANTHELSMS3_02667</name>
</gene>
<dbReference type="AlphaFoldDB" id="A0A222E552"/>
<dbReference type="CDD" id="cd07012">
    <property type="entry name" value="PBP2_Bug_TTT"/>
    <property type="match status" value="1"/>
</dbReference>
<keyword evidence="3" id="KW-0675">Receptor</keyword>
<dbReference type="Gene3D" id="3.40.190.150">
    <property type="entry name" value="Bordetella uptake gene, domain 1"/>
    <property type="match status" value="1"/>
</dbReference>
<dbReference type="SUPFAM" id="SSF53850">
    <property type="entry name" value="Periplasmic binding protein-like II"/>
    <property type="match status" value="1"/>
</dbReference>
<organism evidence="3 4">
    <name type="scientific">Antarctobacter heliothermus</name>
    <dbReference type="NCBI Taxonomy" id="74033"/>
    <lineage>
        <taxon>Bacteria</taxon>
        <taxon>Pseudomonadati</taxon>
        <taxon>Pseudomonadota</taxon>
        <taxon>Alphaproteobacteria</taxon>
        <taxon>Rhodobacterales</taxon>
        <taxon>Roseobacteraceae</taxon>
        <taxon>Antarctobacter</taxon>
    </lineage>
</organism>
<dbReference type="PIRSF" id="PIRSF017082">
    <property type="entry name" value="YflP"/>
    <property type="match status" value="1"/>
</dbReference>